<comment type="caution">
    <text evidence="2">The sequence shown here is derived from an EMBL/GenBank/DDBJ whole genome shotgun (WGS) entry which is preliminary data.</text>
</comment>
<proteinExistence type="predicted"/>
<name>A0A852W8M6_PSEA5</name>
<sequence>MAVPAATGTAFPYGVHPVERQVPDREPEDEGRGDMAEDRAGSEVRRRGPGSEQVGMHR</sequence>
<accession>A0A852W8M6</accession>
<keyword evidence="3" id="KW-1185">Reference proteome</keyword>
<evidence type="ECO:0000313" key="3">
    <source>
        <dbReference type="Proteomes" id="UP000549695"/>
    </source>
</evidence>
<organism evidence="2 3">
    <name type="scientific">Pseudonocardia alni</name>
    <name type="common">Amycolata alni</name>
    <dbReference type="NCBI Taxonomy" id="33907"/>
    <lineage>
        <taxon>Bacteria</taxon>
        <taxon>Bacillati</taxon>
        <taxon>Actinomycetota</taxon>
        <taxon>Actinomycetes</taxon>
        <taxon>Pseudonocardiales</taxon>
        <taxon>Pseudonocardiaceae</taxon>
        <taxon>Pseudonocardia</taxon>
    </lineage>
</organism>
<feature type="compositionally biased region" description="Basic and acidic residues" evidence="1">
    <location>
        <begin position="17"/>
        <end position="46"/>
    </location>
</feature>
<evidence type="ECO:0000313" key="2">
    <source>
        <dbReference type="EMBL" id="NYG02655.1"/>
    </source>
</evidence>
<evidence type="ECO:0000256" key="1">
    <source>
        <dbReference type="SAM" id="MobiDB-lite"/>
    </source>
</evidence>
<feature type="region of interest" description="Disordered" evidence="1">
    <location>
        <begin position="1"/>
        <end position="58"/>
    </location>
</feature>
<protein>
    <submittedName>
        <fullName evidence="2">Uncharacterized protein</fullName>
    </submittedName>
</protein>
<gene>
    <name evidence="2" type="ORF">HDA37_002940</name>
</gene>
<reference evidence="2 3" key="1">
    <citation type="submission" date="2020-07" db="EMBL/GenBank/DDBJ databases">
        <title>Sequencing the genomes of 1000 actinobacteria strains.</title>
        <authorList>
            <person name="Klenk H.-P."/>
        </authorList>
    </citation>
    <scope>NUCLEOTIDE SEQUENCE [LARGE SCALE GENOMIC DNA]</scope>
    <source>
        <strain evidence="2 3">DSM 44749</strain>
    </source>
</reference>
<dbReference type="EMBL" id="JACCCZ010000001">
    <property type="protein sequence ID" value="NYG02655.1"/>
    <property type="molecule type" value="Genomic_DNA"/>
</dbReference>
<dbReference type="Proteomes" id="UP000549695">
    <property type="component" value="Unassembled WGS sequence"/>
</dbReference>
<dbReference type="AlphaFoldDB" id="A0A852W8M6"/>